<organism evidence="2">
    <name type="scientific">uncultured Caudovirales phage</name>
    <dbReference type="NCBI Taxonomy" id="2100421"/>
    <lineage>
        <taxon>Viruses</taxon>
        <taxon>Duplodnaviria</taxon>
        <taxon>Heunggongvirae</taxon>
        <taxon>Uroviricota</taxon>
        <taxon>Caudoviricetes</taxon>
        <taxon>Peduoviridae</taxon>
        <taxon>Maltschvirus</taxon>
        <taxon>Maltschvirus maltsch</taxon>
    </lineage>
</organism>
<evidence type="ECO:0000313" key="2">
    <source>
        <dbReference type="EMBL" id="CAB4151486.1"/>
    </source>
</evidence>
<evidence type="ECO:0008006" key="3">
    <source>
        <dbReference type="Google" id="ProtNLM"/>
    </source>
</evidence>
<sequence>MKTLKLTLKKQWFDMILFGQKTEEYREVKDYWVNRLCIKYPKNVIAVGSQLTHKHLGQQFDLDKFDLIEFTNGYNKKSPQVTLECKGIEIGIGKTGWGAIENEIYFIIKLGSEVSRKNCL</sequence>
<gene>
    <name evidence="1" type="ORF">UFOVP304_54</name>
    <name evidence="2" type="ORF">UFOVP584_19</name>
</gene>
<protein>
    <recommendedName>
        <fullName evidence="3">ASCH domain-containing protein</fullName>
    </recommendedName>
</protein>
<accession>A0A6J5N2J5</accession>
<proteinExistence type="predicted"/>
<dbReference type="EMBL" id="LR796322">
    <property type="protein sequence ID" value="CAB4136455.1"/>
    <property type="molecule type" value="Genomic_DNA"/>
</dbReference>
<name>A0A6J5N2J5_9CAUD</name>
<reference evidence="2" key="1">
    <citation type="submission" date="2020-04" db="EMBL/GenBank/DDBJ databases">
        <authorList>
            <person name="Chiriac C."/>
            <person name="Salcher M."/>
            <person name="Ghai R."/>
            <person name="Kavagutti S V."/>
        </authorList>
    </citation>
    <scope>NUCLEOTIDE SEQUENCE</scope>
</reference>
<evidence type="ECO:0000313" key="1">
    <source>
        <dbReference type="EMBL" id="CAB4136455.1"/>
    </source>
</evidence>
<dbReference type="EMBL" id="LR796554">
    <property type="protein sequence ID" value="CAB4151486.1"/>
    <property type="molecule type" value="Genomic_DNA"/>
</dbReference>